<evidence type="ECO:0000313" key="1">
    <source>
        <dbReference type="EMBL" id="GAG01724.1"/>
    </source>
</evidence>
<feature type="non-terminal residue" evidence="1">
    <location>
        <position position="1"/>
    </location>
</feature>
<comment type="caution">
    <text evidence="1">The sequence shown here is derived from an EMBL/GenBank/DDBJ whole genome shotgun (WGS) entry which is preliminary data.</text>
</comment>
<proteinExistence type="predicted"/>
<sequence>GTFTCGLHRISGFLFSYHGLAAEDLLGVEEGIDLIIRYRAGGQKRQRTLKDVLFVGDATVTVPGRNTGVSELIGVPFRVQIPDGETLADHVEDVVDA</sequence>
<accession>X0U7F3</accession>
<dbReference type="EMBL" id="BARS01023899">
    <property type="protein sequence ID" value="GAG01724.1"/>
    <property type="molecule type" value="Genomic_DNA"/>
</dbReference>
<name>X0U7F3_9ZZZZ</name>
<organism evidence="1">
    <name type="scientific">marine sediment metagenome</name>
    <dbReference type="NCBI Taxonomy" id="412755"/>
    <lineage>
        <taxon>unclassified sequences</taxon>
        <taxon>metagenomes</taxon>
        <taxon>ecological metagenomes</taxon>
    </lineage>
</organism>
<dbReference type="AlphaFoldDB" id="X0U7F3"/>
<reference evidence="1" key="1">
    <citation type="journal article" date="2014" name="Front. Microbiol.">
        <title>High frequency of phylogenetically diverse reductive dehalogenase-homologous genes in deep subseafloor sedimentary metagenomes.</title>
        <authorList>
            <person name="Kawai M."/>
            <person name="Futagami T."/>
            <person name="Toyoda A."/>
            <person name="Takaki Y."/>
            <person name="Nishi S."/>
            <person name="Hori S."/>
            <person name="Arai W."/>
            <person name="Tsubouchi T."/>
            <person name="Morono Y."/>
            <person name="Uchiyama I."/>
            <person name="Ito T."/>
            <person name="Fujiyama A."/>
            <person name="Inagaki F."/>
            <person name="Takami H."/>
        </authorList>
    </citation>
    <scope>NUCLEOTIDE SEQUENCE</scope>
    <source>
        <strain evidence="1">Expedition CK06-06</strain>
    </source>
</reference>
<protein>
    <submittedName>
        <fullName evidence="1">Uncharacterized protein</fullName>
    </submittedName>
</protein>
<gene>
    <name evidence="1" type="ORF">S01H1_38014</name>
</gene>